<comment type="caution">
    <text evidence="2">The sequence shown here is derived from an EMBL/GenBank/DDBJ whole genome shotgun (WGS) entry which is preliminary data.</text>
</comment>
<sequence length="213" mass="25579">MSLGINLERYQFDRRLKDLQDKILSLNYRAPKEQVPQIQPVSEPQYLNNQYYPQPIYYSPQLLYGFSNNLNTYTPYLQYSIDNKFLKKENEEKKRVKELERKYEIQKVEEKLAQKQELMIANLKKDILDYIDPYIYGNSRIQQNFVPQQQFQQSNQTLTHQTQNQVPLYLQYHNNPSQIFQDDNLSNPQSYRTSFLQAGQNSLNQFDHKSTIF</sequence>
<keyword evidence="1" id="KW-0175">Coiled coil</keyword>
<name>A0A8S1L6M2_9CILI</name>
<organism evidence="2 3">
    <name type="scientific">Paramecium sonneborni</name>
    <dbReference type="NCBI Taxonomy" id="65129"/>
    <lineage>
        <taxon>Eukaryota</taxon>
        <taxon>Sar</taxon>
        <taxon>Alveolata</taxon>
        <taxon>Ciliophora</taxon>
        <taxon>Intramacronucleata</taxon>
        <taxon>Oligohymenophorea</taxon>
        <taxon>Peniculida</taxon>
        <taxon>Parameciidae</taxon>
        <taxon>Paramecium</taxon>
    </lineage>
</organism>
<evidence type="ECO:0000313" key="3">
    <source>
        <dbReference type="Proteomes" id="UP000692954"/>
    </source>
</evidence>
<evidence type="ECO:0000256" key="1">
    <source>
        <dbReference type="SAM" id="Coils"/>
    </source>
</evidence>
<keyword evidence="3" id="KW-1185">Reference proteome</keyword>
<feature type="coiled-coil region" evidence="1">
    <location>
        <begin position="86"/>
        <end position="116"/>
    </location>
</feature>
<dbReference type="AlphaFoldDB" id="A0A8S1L6M2"/>
<gene>
    <name evidence="2" type="ORF">PSON_ATCC_30995.1.T0180123</name>
</gene>
<dbReference type="Proteomes" id="UP000692954">
    <property type="component" value="Unassembled WGS sequence"/>
</dbReference>
<evidence type="ECO:0000313" key="2">
    <source>
        <dbReference type="EMBL" id="CAD8063700.1"/>
    </source>
</evidence>
<proteinExistence type="predicted"/>
<accession>A0A8S1L6M2</accession>
<dbReference type="EMBL" id="CAJJDN010000018">
    <property type="protein sequence ID" value="CAD8063700.1"/>
    <property type="molecule type" value="Genomic_DNA"/>
</dbReference>
<reference evidence="2" key="1">
    <citation type="submission" date="2021-01" db="EMBL/GenBank/DDBJ databases">
        <authorList>
            <consortium name="Genoscope - CEA"/>
            <person name="William W."/>
        </authorList>
    </citation>
    <scope>NUCLEOTIDE SEQUENCE</scope>
</reference>
<protein>
    <submittedName>
        <fullName evidence="2">Uncharacterized protein</fullName>
    </submittedName>
</protein>